<dbReference type="InterPro" id="IPR000160">
    <property type="entry name" value="GGDEF_dom"/>
</dbReference>
<dbReference type="Proteomes" id="UP000239007">
    <property type="component" value="Unassembled WGS sequence"/>
</dbReference>
<organism evidence="5 6">
    <name type="scientific">Psychrosphaera saromensis</name>
    <dbReference type="NCBI Taxonomy" id="716813"/>
    <lineage>
        <taxon>Bacteria</taxon>
        <taxon>Pseudomonadati</taxon>
        <taxon>Pseudomonadota</taxon>
        <taxon>Gammaproteobacteria</taxon>
        <taxon>Alteromonadales</taxon>
        <taxon>Pseudoalteromonadaceae</taxon>
        <taxon>Psychrosphaera</taxon>
    </lineage>
</organism>
<dbReference type="OrthoDB" id="9812260at2"/>
<dbReference type="SUPFAM" id="SSF55073">
    <property type="entry name" value="Nucleotide cyclase"/>
    <property type="match status" value="1"/>
</dbReference>
<evidence type="ECO:0000256" key="2">
    <source>
        <dbReference type="ARBA" id="ARBA00012528"/>
    </source>
</evidence>
<dbReference type="SMART" id="SM00267">
    <property type="entry name" value="GGDEF"/>
    <property type="match status" value="1"/>
</dbReference>
<gene>
    <name evidence="5" type="ORF">BTO11_16265</name>
</gene>
<dbReference type="InterPro" id="IPR043128">
    <property type="entry name" value="Rev_trsase/Diguanyl_cyclase"/>
</dbReference>
<evidence type="ECO:0000259" key="4">
    <source>
        <dbReference type="PROSITE" id="PS50887"/>
    </source>
</evidence>
<dbReference type="GO" id="GO:1902201">
    <property type="term" value="P:negative regulation of bacterial-type flagellum-dependent cell motility"/>
    <property type="evidence" value="ECO:0007669"/>
    <property type="project" value="TreeGrafter"/>
</dbReference>
<proteinExistence type="predicted"/>
<feature type="domain" description="GGDEF" evidence="4">
    <location>
        <begin position="170"/>
        <end position="297"/>
    </location>
</feature>
<comment type="catalytic activity">
    <reaction evidence="3">
        <text>2 GTP = 3',3'-c-di-GMP + 2 diphosphate</text>
        <dbReference type="Rhea" id="RHEA:24898"/>
        <dbReference type="ChEBI" id="CHEBI:33019"/>
        <dbReference type="ChEBI" id="CHEBI:37565"/>
        <dbReference type="ChEBI" id="CHEBI:58805"/>
        <dbReference type="EC" id="2.7.7.65"/>
    </reaction>
</comment>
<keyword evidence="6" id="KW-1185">Reference proteome</keyword>
<protein>
    <recommendedName>
        <fullName evidence="2">diguanylate cyclase</fullName>
        <ecNumber evidence="2">2.7.7.65</ecNumber>
    </recommendedName>
</protein>
<dbReference type="PROSITE" id="PS50887">
    <property type="entry name" value="GGDEF"/>
    <property type="match status" value="1"/>
</dbReference>
<dbReference type="EC" id="2.7.7.65" evidence="2"/>
<dbReference type="GO" id="GO:0052621">
    <property type="term" value="F:diguanylate cyclase activity"/>
    <property type="evidence" value="ECO:0007669"/>
    <property type="project" value="UniProtKB-EC"/>
</dbReference>
<dbReference type="EMBL" id="MSCH01000003">
    <property type="protein sequence ID" value="PQJ55053.1"/>
    <property type="molecule type" value="Genomic_DNA"/>
</dbReference>
<comment type="caution">
    <text evidence="5">The sequence shown here is derived from an EMBL/GenBank/DDBJ whole genome shotgun (WGS) entry which is preliminary data.</text>
</comment>
<evidence type="ECO:0000256" key="1">
    <source>
        <dbReference type="ARBA" id="ARBA00001946"/>
    </source>
</evidence>
<dbReference type="GO" id="GO:0043709">
    <property type="term" value="P:cell adhesion involved in single-species biofilm formation"/>
    <property type="evidence" value="ECO:0007669"/>
    <property type="project" value="TreeGrafter"/>
</dbReference>
<evidence type="ECO:0000313" key="5">
    <source>
        <dbReference type="EMBL" id="PQJ55053.1"/>
    </source>
</evidence>
<dbReference type="GO" id="GO:0005886">
    <property type="term" value="C:plasma membrane"/>
    <property type="evidence" value="ECO:0007669"/>
    <property type="project" value="TreeGrafter"/>
</dbReference>
<evidence type="ECO:0000256" key="3">
    <source>
        <dbReference type="ARBA" id="ARBA00034247"/>
    </source>
</evidence>
<dbReference type="Pfam" id="PF00990">
    <property type="entry name" value="GGDEF"/>
    <property type="match status" value="1"/>
</dbReference>
<name>A0A2S7UYN8_9GAMM</name>
<dbReference type="InterPro" id="IPR029787">
    <property type="entry name" value="Nucleotide_cyclase"/>
</dbReference>
<sequence length="297" mass="33359">MDYISHLDALSSEANANILATWSSYSNTERESDSLVEQLQTTLDVEKLLSIYLSAIAAQYKISSVELDTFHGKFKSGKRNKSSQTMTLPIRINDRLMGRISYFSEKPITDILMSSLTSHQKKLIYPLRNALAFWQLQQMALKDPLTGIGNRAMYDDAIEYKVQHASRFKETFVLMLLDLDNFKTVNDTHGHLMGDDILSGFVTLVKDCLRGTDQMFRFGGDEFTILLEKEGLNGAHIVAARIHHAISKNTTFNKYKVSTSIGCACFNENDTPNDLFARADKALYAAKDAGKNCMKIA</sequence>
<comment type="cofactor">
    <cofactor evidence="1">
        <name>Mg(2+)</name>
        <dbReference type="ChEBI" id="CHEBI:18420"/>
    </cofactor>
</comment>
<dbReference type="Gene3D" id="3.30.70.270">
    <property type="match status" value="1"/>
</dbReference>
<dbReference type="NCBIfam" id="TIGR00254">
    <property type="entry name" value="GGDEF"/>
    <property type="match status" value="1"/>
</dbReference>
<evidence type="ECO:0000313" key="6">
    <source>
        <dbReference type="Proteomes" id="UP000239007"/>
    </source>
</evidence>
<dbReference type="RefSeq" id="WP_105053576.1">
    <property type="nucleotide sequence ID" value="NZ_BMYG01000009.1"/>
</dbReference>
<dbReference type="CDD" id="cd01949">
    <property type="entry name" value="GGDEF"/>
    <property type="match status" value="1"/>
</dbReference>
<dbReference type="InterPro" id="IPR050469">
    <property type="entry name" value="Diguanylate_Cyclase"/>
</dbReference>
<reference evidence="5 6" key="1">
    <citation type="submission" date="2016-12" db="EMBL/GenBank/DDBJ databases">
        <title>Diversity of luminous bacteria.</title>
        <authorList>
            <person name="Yoshizawa S."/>
            <person name="Kogure K."/>
        </authorList>
    </citation>
    <scope>NUCLEOTIDE SEQUENCE [LARGE SCALE GENOMIC DNA]</scope>
    <source>
        <strain evidence="5 6">SA4-48</strain>
    </source>
</reference>
<dbReference type="AlphaFoldDB" id="A0A2S7UYN8"/>
<dbReference type="PANTHER" id="PTHR45138:SF9">
    <property type="entry name" value="DIGUANYLATE CYCLASE DGCM-RELATED"/>
    <property type="match status" value="1"/>
</dbReference>
<dbReference type="FunFam" id="3.30.70.270:FF:000001">
    <property type="entry name" value="Diguanylate cyclase domain protein"/>
    <property type="match status" value="1"/>
</dbReference>
<dbReference type="PANTHER" id="PTHR45138">
    <property type="entry name" value="REGULATORY COMPONENTS OF SENSORY TRANSDUCTION SYSTEM"/>
    <property type="match status" value="1"/>
</dbReference>
<accession>A0A2S7UYN8</accession>